<dbReference type="AlphaFoldDB" id="A0A1G7WM68"/>
<dbReference type="GO" id="GO:0016758">
    <property type="term" value="F:hexosyltransferase activity"/>
    <property type="evidence" value="ECO:0007669"/>
    <property type="project" value="TreeGrafter"/>
</dbReference>
<evidence type="ECO:0000259" key="2">
    <source>
        <dbReference type="Pfam" id="PF13439"/>
    </source>
</evidence>
<keyword evidence="4" id="KW-1185">Reference proteome</keyword>
<dbReference type="Pfam" id="PF13439">
    <property type="entry name" value="Glyco_transf_4"/>
    <property type="match status" value="1"/>
</dbReference>
<evidence type="ECO:0000313" key="4">
    <source>
        <dbReference type="Proteomes" id="UP000217076"/>
    </source>
</evidence>
<evidence type="ECO:0000259" key="1">
    <source>
        <dbReference type="Pfam" id="PF00534"/>
    </source>
</evidence>
<protein>
    <submittedName>
        <fullName evidence="3">Glycosyltransferase involved in cell wall bisynthesis</fullName>
    </submittedName>
</protein>
<proteinExistence type="predicted"/>
<sequence>MPEPTASGGRTDPTAPTPARHELRIAVVSDAELERNGVGAYYADLAAHLGEHVAELAIISPGGDNAYGSLSMPMPGDSTQTLWMPNVMAVRRRLRALKPHAVILPTPGPWGLLGARLGSGVGAALIVGFHTHFEQLTHLYWNPRLGLIPRTYMRWVSRYLFKRGRMVLANSHAMAEVARGLGAPQVDLMGTPIPRAFVDTPPPPLPEHIEKVLFAGRLAPEKNVEAVVEAAAAHPHIAFTIAGDGPLRASLEARAAELPNLSLVGWVPRAELPALIDRHHLLILPSHVESLGTIALEALARGRNVLVSTHCGITEWPMLDRALFRIGDGETVAQALGRALDVDATLRHRKATLGAEGAREMNAWAIEGWLKVLEDHVGPPAAG</sequence>
<dbReference type="SUPFAM" id="SSF53756">
    <property type="entry name" value="UDP-Glycosyltransferase/glycogen phosphorylase"/>
    <property type="match status" value="1"/>
</dbReference>
<keyword evidence="3" id="KW-0808">Transferase</keyword>
<dbReference type="Gene3D" id="3.40.50.2000">
    <property type="entry name" value="Glycogen Phosphorylase B"/>
    <property type="match status" value="2"/>
</dbReference>
<dbReference type="EMBL" id="FNCV01000002">
    <property type="protein sequence ID" value="SDG73004.1"/>
    <property type="molecule type" value="Genomic_DNA"/>
</dbReference>
<dbReference type="PANTHER" id="PTHR45947:SF3">
    <property type="entry name" value="SULFOQUINOVOSYL TRANSFERASE SQD2"/>
    <property type="match status" value="1"/>
</dbReference>
<feature type="domain" description="Glycosyltransferase subfamily 4-like N-terminal" evidence="2">
    <location>
        <begin position="36"/>
        <end position="185"/>
    </location>
</feature>
<reference evidence="4" key="1">
    <citation type="submission" date="2016-10" db="EMBL/GenBank/DDBJ databases">
        <authorList>
            <person name="Varghese N."/>
            <person name="Submissions S."/>
        </authorList>
    </citation>
    <scope>NUCLEOTIDE SEQUENCE [LARGE SCALE GENOMIC DNA]</scope>
    <source>
        <strain evidence="4">930I</strain>
    </source>
</reference>
<gene>
    <name evidence="3" type="ORF">SAMN05421742_102252</name>
</gene>
<dbReference type="OrthoDB" id="9790710at2"/>
<dbReference type="Pfam" id="PF00534">
    <property type="entry name" value="Glycos_transf_1"/>
    <property type="match status" value="1"/>
</dbReference>
<dbReference type="STRING" id="83401.SAMN05421742_102252"/>
<dbReference type="InterPro" id="IPR001296">
    <property type="entry name" value="Glyco_trans_1"/>
</dbReference>
<dbReference type="InterPro" id="IPR028098">
    <property type="entry name" value="Glyco_trans_4-like_N"/>
</dbReference>
<feature type="domain" description="Glycosyl transferase family 1" evidence="1">
    <location>
        <begin position="206"/>
        <end position="315"/>
    </location>
</feature>
<organism evidence="3 4">
    <name type="scientific">Roseospirillum parvum</name>
    <dbReference type="NCBI Taxonomy" id="83401"/>
    <lineage>
        <taxon>Bacteria</taxon>
        <taxon>Pseudomonadati</taxon>
        <taxon>Pseudomonadota</taxon>
        <taxon>Alphaproteobacteria</taxon>
        <taxon>Rhodospirillales</taxon>
        <taxon>Rhodospirillaceae</taxon>
        <taxon>Roseospirillum</taxon>
    </lineage>
</organism>
<dbReference type="RefSeq" id="WP_092615950.1">
    <property type="nucleotide sequence ID" value="NZ_FNCV01000002.1"/>
</dbReference>
<name>A0A1G7WM68_9PROT</name>
<dbReference type="Proteomes" id="UP000217076">
    <property type="component" value="Unassembled WGS sequence"/>
</dbReference>
<evidence type="ECO:0000313" key="3">
    <source>
        <dbReference type="EMBL" id="SDG73004.1"/>
    </source>
</evidence>
<accession>A0A1G7WM68</accession>
<dbReference type="InterPro" id="IPR050194">
    <property type="entry name" value="Glycosyltransferase_grp1"/>
</dbReference>
<dbReference type="PANTHER" id="PTHR45947">
    <property type="entry name" value="SULFOQUINOVOSYL TRANSFERASE SQD2"/>
    <property type="match status" value="1"/>
</dbReference>